<gene>
    <name evidence="2" type="ORF">FJA49_04170</name>
</gene>
<dbReference type="Gene3D" id="2.160.20.10">
    <property type="entry name" value="Single-stranded right-handed beta-helix, Pectin lyase-like"/>
    <property type="match status" value="1"/>
</dbReference>
<organism evidence="2 3">
    <name type="scientific">Flavobacterium microcysteis</name>
    <dbReference type="NCBI Taxonomy" id="2596891"/>
    <lineage>
        <taxon>Bacteria</taxon>
        <taxon>Pseudomonadati</taxon>
        <taxon>Bacteroidota</taxon>
        <taxon>Flavobacteriia</taxon>
        <taxon>Flavobacteriales</taxon>
        <taxon>Flavobacteriaceae</taxon>
        <taxon>Flavobacterium</taxon>
    </lineage>
</organism>
<keyword evidence="3" id="KW-1185">Reference proteome</keyword>
<dbReference type="SMART" id="SM00710">
    <property type="entry name" value="PbH1"/>
    <property type="match status" value="5"/>
</dbReference>
<reference evidence="2 3" key="1">
    <citation type="submission" date="2019-06" db="EMBL/GenBank/DDBJ databases">
        <title>Flavobacterium sp. MaA-Y11 from geoumgang.</title>
        <authorList>
            <person name="Jeong S."/>
        </authorList>
    </citation>
    <scope>NUCLEOTIDE SEQUENCE [LARGE SCALE GENOMIC DNA]</scope>
    <source>
        <strain evidence="2 3">MaA-Y11</strain>
    </source>
</reference>
<dbReference type="RefSeq" id="WP_139999171.1">
    <property type="nucleotide sequence ID" value="NZ_VFJE01000051.1"/>
</dbReference>
<evidence type="ECO:0000313" key="3">
    <source>
        <dbReference type="Proteomes" id="UP000319175"/>
    </source>
</evidence>
<feature type="signal peptide" evidence="1">
    <location>
        <begin position="1"/>
        <end position="18"/>
    </location>
</feature>
<evidence type="ECO:0000256" key="1">
    <source>
        <dbReference type="SAM" id="SignalP"/>
    </source>
</evidence>
<dbReference type="InterPro" id="IPR012334">
    <property type="entry name" value="Pectin_lyas_fold"/>
</dbReference>
<proteinExistence type="predicted"/>
<protein>
    <submittedName>
        <fullName evidence="2">Uncharacterized protein</fullName>
    </submittedName>
</protein>
<sequence>MRLLYLLLLCAVSQLAYAQPPQSISYQGIAYNNSGAIIANSTFTVLVSIIPGSATGPAYFEETHSVSTNAQGIYSISIGSGSQMSTPTFSSIKWHEQNMFLKITIYPWTTNATSSVAQLWSVPYALFSKTSGSVTGYSVYDNINILRLNAGQTDGDVALLKGYHSSGDNGGGIFIWKTGPVFSSQPTPGYYSVDNGGTVIKSYSSDSGRWVRQYSGYTSLAYFGITGSYEDATLGLQSAIDFCKKVSLGSPDYVSHFSSSTVFIPNGVYLLDNIILKDGVSLVGENIEQTVIWPSQNAASPYLFSLDSGIVRTNVSNLNIQGNYSGLSSPSQKTVFYLQGQPGEFGSGGLHNSTFKNIKIGYFRGNGIHLAGGITTFTTSHFNNVFENVRVSKGSLNDFKIALIIEGLNSKLSFINCQFDGGTPGTTNMSNWHNVQIKGYLNNGQFLNPSGINFLNSTFQNSDYGIHIDFADNVTIDNCWFEDLGVGITVLGDTFVSKGINITNNRFANVAGYGATTPGGGGVVKDNGTCITVRNAFVNVFGNHSLAGGSICSSCSFMYIFENNVGGVNQWGNSSPDAALVKSGNTTQGGYISGNTLSCRQAKEIIVQGAGSQIYIISSDINTGEVLSIKATTNISFYITGNISFPGTTNSVLNLAAGDTAEFIKTDGNNYQLISVRH</sequence>
<accession>A0A501QER7</accession>
<comment type="caution">
    <text evidence="2">The sequence shown here is derived from an EMBL/GenBank/DDBJ whole genome shotgun (WGS) entry which is preliminary data.</text>
</comment>
<dbReference type="Proteomes" id="UP000319175">
    <property type="component" value="Unassembled WGS sequence"/>
</dbReference>
<dbReference type="OrthoDB" id="9767990at2"/>
<evidence type="ECO:0000313" key="2">
    <source>
        <dbReference type="EMBL" id="TPD71103.1"/>
    </source>
</evidence>
<dbReference type="EMBL" id="VFJE01000051">
    <property type="protein sequence ID" value="TPD71103.1"/>
    <property type="molecule type" value="Genomic_DNA"/>
</dbReference>
<dbReference type="InterPro" id="IPR006626">
    <property type="entry name" value="PbH1"/>
</dbReference>
<name>A0A501QER7_9FLAO</name>
<dbReference type="SUPFAM" id="SSF51126">
    <property type="entry name" value="Pectin lyase-like"/>
    <property type="match status" value="1"/>
</dbReference>
<feature type="chain" id="PRO_5021263712" evidence="1">
    <location>
        <begin position="19"/>
        <end position="678"/>
    </location>
</feature>
<dbReference type="AlphaFoldDB" id="A0A501QER7"/>
<dbReference type="InterPro" id="IPR011050">
    <property type="entry name" value="Pectin_lyase_fold/virulence"/>
</dbReference>
<keyword evidence="1" id="KW-0732">Signal</keyword>